<name>A0A7V7FZ77_9GAMM</name>
<evidence type="ECO:0000313" key="1">
    <source>
        <dbReference type="EMBL" id="KAA0011172.1"/>
    </source>
</evidence>
<dbReference type="Proteomes" id="UP000486760">
    <property type="component" value="Unassembled WGS sequence"/>
</dbReference>
<comment type="caution">
    <text evidence="1">The sequence shown here is derived from an EMBL/GenBank/DDBJ whole genome shotgun (WGS) entry which is preliminary data.</text>
</comment>
<reference evidence="1 2" key="1">
    <citation type="submission" date="2019-08" db="EMBL/GenBank/DDBJ databases">
        <title>Bioinformatics analysis of the strain L3 and L5.</title>
        <authorList>
            <person name="Li X."/>
        </authorList>
    </citation>
    <scope>NUCLEOTIDE SEQUENCE [LARGE SCALE GENOMIC DNA]</scope>
    <source>
        <strain evidence="1 2">L5</strain>
    </source>
</reference>
<organism evidence="1 2">
    <name type="scientific">Billgrantia pellis</name>
    <dbReference type="NCBI Taxonomy" id="2606936"/>
    <lineage>
        <taxon>Bacteria</taxon>
        <taxon>Pseudomonadati</taxon>
        <taxon>Pseudomonadota</taxon>
        <taxon>Gammaproteobacteria</taxon>
        <taxon>Oceanospirillales</taxon>
        <taxon>Halomonadaceae</taxon>
        <taxon>Billgrantia</taxon>
    </lineage>
</organism>
<gene>
    <name evidence="1" type="ORF">F0A17_13680</name>
</gene>
<dbReference type="AlphaFoldDB" id="A0A7V7FZ77"/>
<proteinExistence type="predicted"/>
<sequence>MAIKQVIDVDMPLIHDYDEATGELVLTVPLRSEPGQHREADQPPEYAQLRVSAAAQGFLEYQFGRLESEATVPPSRHRTPRQIQ</sequence>
<evidence type="ECO:0000313" key="2">
    <source>
        <dbReference type="Proteomes" id="UP000486760"/>
    </source>
</evidence>
<keyword evidence="2" id="KW-1185">Reference proteome</keyword>
<protein>
    <submittedName>
        <fullName evidence="1">Uncharacterized protein</fullName>
    </submittedName>
</protein>
<dbReference type="EMBL" id="VTPY01000005">
    <property type="protein sequence ID" value="KAA0011172.1"/>
    <property type="molecule type" value="Genomic_DNA"/>
</dbReference>
<accession>A0A7V7FZ77</accession>
<dbReference type="RefSeq" id="WP_149328915.1">
    <property type="nucleotide sequence ID" value="NZ_VTPY01000005.1"/>
</dbReference>